<comment type="subcellular location">
    <subcellularLocation>
        <location evidence="1">Cell membrane</location>
        <topology evidence="1">Multi-pass membrane protein</topology>
    </subcellularLocation>
</comment>
<reference evidence="10" key="1">
    <citation type="submission" date="2016-11" db="EMBL/GenBank/DDBJ databases">
        <authorList>
            <person name="Varghese N."/>
            <person name="Submissions S."/>
        </authorList>
    </citation>
    <scope>NUCLEOTIDE SEQUENCE [LARGE SCALE GENOMIC DNA]</scope>
    <source>
        <strain evidence="10">DSM 21264</strain>
    </source>
</reference>
<dbReference type="GO" id="GO:0005886">
    <property type="term" value="C:plasma membrane"/>
    <property type="evidence" value="ECO:0007669"/>
    <property type="project" value="UniProtKB-SubCell"/>
</dbReference>
<dbReference type="SUPFAM" id="SSF103473">
    <property type="entry name" value="MFS general substrate transporter"/>
    <property type="match status" value="1"/>
</dbReference>
<sequence>MLSWPQRLGIVSGNAFEFYDIAVYAAISPYLSHLLSSHGIAHSEWMVWGIFALRFLIRPLGGLVIGKIADTQGRKKALIITSSLTGGATLLMAALPVNILGESLVVLLLCLQMVQAFSFGGEYPTIIQYLHQGSDRKQHARLSSLIVASSIVGVIASILIVMGLKDTLSESQMQSYGWRIPLVIGAINIAMSFWFRLRLPTVLATQQSTRLTHNVRATVRIGLVSATGAVVFYVQNISSSILAKDFPIQPFALVNSVTLLVMILLVGWITDKYISSPKKSFSRGLLAGLVVSYPAYYLLIHSQYGWQQWIAFITISLISALILANLATVLFSIAQNNTTSLGLGYNVALSIFGGMSPLIVSFLSDYDASYVGAYAALTTIPALIGIYAFSAPSLDIPLDANA</sequence>
<feature type="transmembrane region" description="Helical" evidence="8">
    <location>
        <begin position="306"/>
        <end position="331"/>
    </location>
</feature>
<feature type="transmembrane region" description="Helical" evidence="8">
    <location>
        <begin position="370"/>
        <end position="389"/>
    </location>
</feature>
<keyword evidence="3" id="KW-1003">Cell membrane</keyword>
<accession>A0A1M5HKX6</accession>
<dbReference type="RefSeq" id="WP_072963638.1">
    <property type="nucleotide sequence ID" value="NZ_FQUH01000034.1"/>
</dbReference>
<gene>
    <name evidence="9" type="ORF">SAMN02745781_04127</name>
</gene>
<feature type="transmembrane region" description="Helical" evidence="8">
    <location>
        <begin position="142"/>
        <end position="164"/>
    </location>
</feature>
<feature type="transmembrane region" description="Helical" evidence="8">
    <location>
        <begin position="45"/>
        <end position="65"/>
    </location>
</feature>
<dbReference type="InterPro" id="IPR036259">
    <property type="entry name" value="MFS_trans_sf"/>
</dbReference>
<dbReference type="AlphaFoldDB" id="A0A1M5HKX6"/>
<feature type="transmembrane region" description="Helical" evidence="8">
    <location>
        <begin position="343"/>
        <end position="364"/>
    </location>
</feature>
<evidence type="ECO:0000313" key="9">
    <source>
        <dbReference type="EMBL" id="SHG16600.1"/>
    </source>
</evidence>
<keyword evidence="6 8" id="KW-1133">Transmembrane helix</keyword>
<keyword evidence="5" id="KW-0769">Symport</keyword>
<feature type="transmembrane region" description="Helical" evidence="8">
    <location>
        <begin position="217"/>
        <end position="236"/>
    </location>
</feature>
<proteinExistence type="predicted"/>
<dbReference type="Proteomes" id="UP000184159">
    <property type="component" value="Unassembled WGS sequence"/>
</dbReference>
<evidence type="ECO:0000256" key="2">
    <source>
        <dbReference type="ARBA" id="ARBA00022448"/>
    </source>
</evidence>
<evidence type="ECO:0000256" key="6">
    <source>
        <dbReference type="ARBA" id="ARBA00022989"/>
    </source>
</evidence>
<keyword evidence="10" id="KW-1185">Reference proteome</keyword>
<evidence type="ECO:0000256" key="8">
    <source>
        <dbReference type="SAM" id="Phobius"/>
    </source>
</evidence>
<feature type="transmembrane region" description="Helical" evidence="8">
    <location>
        <begin position="248"/>
        <end position="269"/>
    </location>
</feature>
<dbReference type="Pfam" id="PF07690">
    <property type="entry name" value="MFS_1"/>
    <property type="match status" value="1"/>
</dbReference>
<dbReference type="PANTHER" id="PTHR43528">
    <property type="entry name" value="ALPHA-KETOGLUTARATE PERMEASE"/>
    <property type="match status" value="1"/>
</dbReference>
<evidence type="ECO:0000256" key="7">
    <source>
        <dbReference type="ARBA" id="ARBA00023136"/>
    </source>
</evidence>
<name>A0A1M5HKX6_VIBGA</name>
<feature type="transmembrane region" description="Helical" evidence="8">
    <location>
        <begin position="281"/>
        <end position="300"/>
    </location>
</feature>
<evidence type="ECO:0000256" key="4">
    <source>
        <dbReference type="ARBA" id="ARBA00022692"/>
    </source>
</evidence>
<protein>
    <submittedName>
        <fullName evidence="9">MFS transporter, MHS family, proline/betaine transporter</fullName>
    </submittedName>
</protein>
<feature type="transmembrane region" description="Helical" evidence="8">
    <location>
        <begin position="77"/>
        <end position="97"/>
    </location>
</feature>
<keyword evidence="7 8" id="KW-0472">Membrane</keyword>
<dbReference type="InterPro" id="IPR011701">
    <property type="entry name" value="MFS"/>
</dbReference>
<organism evidence="9 10">
    <name type="scientific">Vibrio gazogenes DSM 21264 = NBRC 103151</name>
    <dbReference type="NCBI Taxonomy" id="1123492"/>
    <lineage>
        <taxon>Bacteria</taxon>
        <taxon>Pseudomonadati</taxon>
        <taxon>Pseudomonadota</taxon>
        <taxon>Gammaproteobacteria</taxon>
        <taxon>Vibrionales</taxon>
        <taxon>Vibrionaceae</taxon>
        <taxon>Vibrio</taxon>
    </lineage>
</organism>
<feature type="transmembrane region" description="Helical" evidence="8">
    <location>
        <begin position="103"/>
        <end position="121"/>
    </location>
</feature>
<dbReference type="PANTHER" id="PTHR43528:SF1">
    <property type="entry name" value="ALPHA-KETOGLUTARATE PERMEASE"/>
    <property type="match status" value="1"/>
</dbReference>
<dbReference type="GO" id="GO:0015293">
    <property type="term" value="F:symporter activity"/>
    <property type="evidence" value="ECO:0007669"/>
    <property type="project" value="UniProtKB-KW"/>
</dbReference>
<evidence type="ECO:0000256" key="5">
    <source>
        <dbReference type="ARBA" id="ARBA00022847"/>
    </source>
</evidence>
<keyword evidence="2" id="KW-0813">Transport</keyword>
<keyword evidence="4 8" id="KW-0812">Transmembrane</keyword>
<evidence type="ECO:0000313" key="10">
    <source>
        <dbReference type="Proteomes" id="UP000184159"/>
    </source>
</evidence>
<dbReference type="EMBL" id="FQUH01000034">
    <property type="protein sequence ID" value="SHG16600.1"/>
    <property type="molecule type" value="Genomic_DNA"/>
</dbReference>
<dbReference type="Gene3D" id="1.20.1250.20">
    <property type="entry name" value="MFS general substrate transporter like domains"/>
    <property type="match status" value="1"/>
</dbReference>
<evidence type="ECO:0000256" key="1">
    <source>
        <dbReference type="ARBA" id="ARBA00004651"/>
    </source>
</evidence>
<evidence type="ECO:0000256" key="3">
    <source>
        <dbReference type="ARBA" id="ARBA00022475"/>
    </source>
</evidence>
<dbReference type="InterPro" id="IPR051084">
    <property type="entry name" value="H+-coupled_symporters"/>
</dbReference>
<feature type="transmembrane region" description="Helical" evidence="8">
    <location>
        <begin position="176"/>
        <end position="197"/>
    </location>
</feature>